<keyword evidence="3" id="KW-1185">Reference proteome</keyword>
<feature type="region of interest" description="Disordered" evidence="1">
    <location>
        <begin position="1"/>
        <end position="21"/>
    </location>
</feature>
<gene>
    <name evidence="2" type="ORF">F8M41_002729</name>
</gene>
<protein>
    <submittedName>
        <fullName evidence="2">Uncharacterized protein</fullName>
    </submittedName>
</protein>
<dbReference type="Proteomes" id="UP000439903">
    <property type="component" value="Unassembled WGS sequence"/>
</dbReference>
<dbReference type="OrthoDB" id="2322999at2759"/>
<dbReference type="EMBL" id="WTPW01001232">
    <property type="protein sequence ID" value="KAF0447964.1"/>
    <property type="molecule type" value="Genomic_DNA"/>
</dbReference>
<proteinExistence type="predicted"/>
<comment type="caution">
    <text evidence="2">The sequence shown here is derived from an EMBL/GenBank/DDBJ whole genome shotgun (WGS) entry which is preliminary data.</text>
</comment>
<sequence>MTSLNKLDSKKYNALPFPKNASDELENRKSEFKELLGKIEQLTKKENIELGLRLLHSHDIPLEDGQAMVENFDNFKGEPAFITSANSPENSYPASWILSEDGFIVFEYSTDPYVKRVYEKLLEDSSILNKINELIKNYKFDSLIGPCITARDTLSNFNTNHGQALVEHTVKDGDIYKNVVQSKPNESSSIGIKTLWGAKLNKFCITNLPCYCCVDIKPH</sequence>
<organism evidence="2 3">
    <name type="scientific">Gigaspora margarita</name>
    <dbReference type="NCBI Taxonomy" id="4874"/>
    <lineage>
        <taxon>Eukaryota</taxon>
        <taxon>Fungi</taxon>
        <taxon>Fungi incertae sedis</taxon>
        <taxon>Mucoromycota</taxon>
        <taxon>Glomeromycotina</taxon>
        <taxon>Glomeromycetes</taxon>
        <taxon>Diversisporales</taxon>
        <taxon>Gigasporaceae</taxon>
        <taxon>Gigaspora</taxon>
    </lineage>
</organism>
<evidence type="ECO:0000313" key="3">
    <source>
        <dbReference type="Proteomes" id="UP000439903"/>
    </source>
</evidence>
<reference evidence="2 3" key="1">
    <citation type="journal article" date="2019" name="Environ. Microbiol.">
        <title>At the nexus of three kingdoms: the genome of the mycorrhizal fungus Gigaspora margarita provides insights into plant, endobacterial and fungal interactions.</title>
        <authorList>
            <person name="Venice F."/>
            <person name="Ghignone S."/>
            <person name="Salvioli di Fossalunga A."/>
            <person name="Amselem J."/>
            <person name="Novero M."/>
            <person name="Xianan X."/>
            <person name="Sedzielewska Toro K."/>
            <person name="Morin E."/>
            <person name="Lipzen A."/>
            <person name="Grigoriev I.V."/>
            <person name="Henrissat B."/>
            <person name="Martin F.M."/>
            <person name="Bonfante P."/>
        </authorList>
    </citation>
    <scope>NUCLEOTIDE SEQUENCE [LARGE SCALE GENOMIC DNA]</scope>
    <source>
        <strain evidence="2 3">BEG34</strain>
    </source>
</reference>
<name>A0A8H3XD55_GIGMA</name>
<dbReference type="AlphaFoldDB" id="A0A8H3XD55"/>
<evidence type="ECO:0000256" key="1">
    <source>
        <dbReference type="SAM" id="MobiDB-lite"/>
    </source>
</evidence>
<evidence type="ECO:0000313" key="2">
    <source>
        <dbReference type="EMBL" id="KAF0447964.1"/>
    </source>
</evidence>
<accession>A0A8H3XD55</accession>